<dbReference type="InterPro" id="IPR018958">
    <property type="entry name" value="Knr4/Smi1-like_dom"/>
</dbReference>
<dbReference type="EMBL" id="PUHZ01000019">
    <property type="protein sequence ID" value="PQO44426.1"/>
    <property type="molecule type" value="Genomic_DNA"/>
</dbReference>
<organism evidence="2 3">
    <name type="scientific">Blastopirellula marina</name>
    <dbReference type="NCBI Taxonomy" id="124"/>
    <lineage>
        <taxon>Bacteria</taxon>
        <taxon>Pseudomonadati</taxon>
        <taxon>Planctomycetota</taxon>
        <taxon>Planctomycetia</taxon>
        <taxon>Pirellulales</taxon>
        <taxon>Pirellulaceae</taxon>
        <taxon>Blastopirellula</taxon>
    </lineage>
</organism>
<feature type="domain" description="Knr4/Smi1-like" evidence="1">
    <location>
        <begin position="26"/>
        <end position="181"/>
    </location>
</feature>
<evidence type="ECO:0000313" key="3">
    <source>
        <dbReference type="Proteomes" id="UP000237819"/>
    </source>
</evidence>
<dbReference type="PANTHER" id="PTHR47432">
    <property type="entry name" value="CELL WALL ASSEMBLY REGULATOR SMI1"/>
    <property type="match status" value="1"/>
</dbReference>
<name>A0A2S8GJ31_9BACT</name>
<evidence type="ECO:0000259" key="1">
    <source>
        <dbReference type="SMART" id="SM00860"/>
    </source>
</evidence>
<dbReference type="Pfam" id="PF09346">
    <property type="entry name" value="SMI1_KNR4"/>
    <property type="match status" value="1"/>
</dbReference>
<dbReference type="Gene3D" id="3.40.1580.10">
    <property type="entry name" value="SMI1/KNR4-like"/>
    <property type="match status" value="1"/>
</dbReference>
<sequence>MTIGPDVIQKTIQDRYPTLTVAFNGPASATEIADAERKLGVEFPEDFKQFYLAANGQQLDERGCGTGVPCIPRLPFGGESSETCTWGEFLSLDGIVLATLAHRELQEVDDYFSEFEDDNELIGPVTVHRSHVIFCDPGTGDCIGLDLSPADGGQRYQVVAINHEGPDLACLADSFSQFLALVVDQISSSEVVYSEEEECFVPAAEA</sequence>
<evidence type="ECO:0000313" key="2">
    <source>
        <dbReference type="EMBL" id="PQO44426.1"/>
    </source>
</evidence>
<dbReference type="SUPFAM" id="SSF160631">
    <property type="entry name" value="SMI1/KNR4-like"/>
    <property type="match status" value="1"/>
</dbReference>
<dbReference type="Proteomes" id="UP000237819">
    <property type="component" value="Unassembled WGS sequence"/>
</dbReference>
<dbReference type="AlphaFoldDB" id="A0A2S8GJ31"/>
<accession>A0A2S8GJ31</accession>
<dbReference type="InterPro" id="IPR051873">
    <property type="entry name" value="KNR4/SMI1_regulator"/>
</dbReference>
<comment type="caution">
    <text evidence="2">The sequence shown here is derived from an EMBL/GenBank/DDBJ whole genome shotgun (WGS) entry which is preliminary data.</text>
</comment>
<protein>
    <recommendedName>
        <fullName evidence="1">Knr4/Smi1-like domain-containing protein</fullName>
    </recommendedName>
</protein>
<dbReference type="SMART" id="SM00860">
    <property type="entry name" value="SMI1_KNR4"/>
    <property type="match status" value="1"/>
</dbReference>
<dbReference type="RefSeq" id="WP_105336952.1">
    <property type="nucleotide sequence ID" value="NZ_PUHZ01000019.1"/>
</dbReference>
<dbReference type="PANTHER" id="PTHR47432:SF1">
    <property type="entry name" value="CELL WALL ASSEMBLY REGULATOR SMI1"/>
    <property type="match status" value="1"/>
</dbReference>
<gene>
    <name evidence="2" type="ORF">C5Y93_18595</name>
</gene>
<proteinExistence type="predicted"/>
<dbReference type="OrthoDB" id="1148097at2"/>
<reference evidence="2 3" key="1">
    <citation type="submission" date="2018-02" db="EMBL/GenBank/DDBJ databases">
        <title>Comparative genomes isolates from brazilian mangrove.</title>
        <authorList>
            <person name="Araujo J.E."/>
            <person name="Taketani R.G."/>
            <person name="Silva M.C.P."/>
            <person name="Loureco M.V."/>
            <person name="Andreote F.D."/>
        </authorList>
    </citation>
    <scope>NUCLEOTIDE SEQUENCE [LARGE SCALE GENOMIC DNA]</scope>
    <source>
        <strain evidence="2 3">Nap-Phe MGV</strain>
    </source>
</reference>
<dbReference type="InterPro" id="IPR037883">
    <property type="entry name" value="Knr4/Smi1-like_sf"/>
</dbReference>